<evidence type="ECO:0000256" key="2">
    <source>
        <dbReference type="ARBA" id="ARBA00007092"/>
    </source>
</evidence>
<evidence type="ECO:0000256" key="8">
    <source>
        <dbReference type="PIRSR" id="PIRSR604808-3"/>
    </source>
</evidence>
<evidence type="ECO:0000256" key="3">
    <source>
        <dbReference type="ARBA" id="ARBA00022723"/>
    </source>
</evidence>
<feature type="binding site" evidence="7">
    <location>
        <position position="256"/>
    </location>
    <ligand>
        <name>Mg(2+)</name>
        <dbReference type="ChEBI" id="CHEBI:18420"/>
        <label>1</label>
    </ligand>
</feature>
<evidence type="ECO:0000256" key="7">
    <source>
        <dbReference type="PIRSR" id="PIRSR604808-2"/>
    </source>
</evidence>
<comment type="caution">
    <text evidence="10">The sequence shown here is derived from an EMBL/GenBank/DDBJ whole genome shotgun (WGS) entry which is preliminary data.</text>
</comment>
<protein>
    <submittedName>
        <fullName evidence="10">Exodeoxyribonuclease III</fullName>
    </submittedName>
</protein>
<feature type="binding site" evidence="7">
    <location>
        <position position="255"/>
    </location>
    <ligand>
        <name>Mg(2+)</name>
        <dbReference type="ChEBI" id="CHEBI:18420"/>
        <label>1</label>
    </ligand>
</feature>
<keyword evidence="5 7" id="KW-0460">Magnesium</keyword>
<dbReference type="GO" id="GO:0004519">
    <property type="term" value="F:endonuclease activity"/>
    <property type="evidence" value="ECO:0007669"/>
    <property type="project" value="InterPro"/>
</dbReference>
<keyword evidence="11" id="KW-1185">Reference proteome</keyword>
<feature type="site" description="Important for catalytic activity" evidence="8">
    <location>
        <position position="226"/>
    </location>
</feature>
<dbReference type="RefSeq" id="WP_066592872.1">
    <property type="nucleotide sequence ID" value="NZ_CAJTBZ010000031.1"/>
</dbReference>
<feature type="binding site" evidence="7">
    <location>
        <position position="36"/>
    </location>
    <ligand>
        <name>Mg(2+)</name>
        <dbReference type="ChEBI" id="CHEBI:18420"/>
        <label>1</label>
    </ligand>
</feature>
<dbReference type="AlphaFoldDB" id="A0A227KND0"/>
<gene>
    <name evidence="10" type="ORF">ADH67_05515</name>
</gene>
<reference evidence="11" key="1">
    <citation type="submission" date="2017-05" db="EMBL/GenBank/DDBJ databases">
        <title>Improved OligoMM genomes.</title>
        <authorList>
            <person name="Garzetti D."/>
        </authorList>
    </citation>
    <scope>NUCLEOTIDE SEQUENCE [LARGE SCALE GENOMIC DNA]</scope>
    <source>
        <strain evidence="11">YL45</strain>
    </source>
</reference>
<dbReference type="PROSITE" id="PS00728">
    <property type="entry name" value="AP_NUCLEASE_F1_3"/>
    <property type="match status" value="1"/>
</dbReference>
<evidence type="ECO:0000256" key="1">
    <source>
        <dbReference type="ARBA" id="ARBA00001936"/>
    </source>
</evidence>
<accession>A0A227KND0</accession>
<feature type="binding site" evidence="7">
    <location>
        <position position="9"/>
    </location>
    <ligand>
        <name>Mg(2+)</name>
        <dbReference type="ChEBI" id="CHEBI:18420"/>
        <label>1</label>
    </ligand>
</feature>
<feature type="binding site" evidence="7">
    <location>
        <position position="157"/>
    </location>
    <ligand>
        <name>Mg(2+)</name>
        <dbReference type="ChEBI" id="CHEBI:18420"/>
        <label>1</label>
    </ligand>
</feature>
<feature type="active site" description="Proton donor/acceptor" evidence="6">
    <location>
        <position position="155"/>
    </location>
</feature>
<feature type="site" description="Transition state stabilizer" evidence="8">
    <location>
        <position position="157"/>
    </location>
</feature>
<comment type="cofactor">
    <cofactor evidence="1">
        <name>Mn(2+)</name>
        <dbReference type="ChEBI" id="CHEBI:29035"/>
    </cofactor>
</comment>
<dbReference type="InterPro" id="IPR036691">
    <property type="entry name" value="Endo/exonu/phosph_ase_sf"/>
</dbReference>
<sequence>MKCKITTWNVNSLKVRKPHVLQFLQEESPDILCLQELKQPTEEVDIRAFAELGYSTEVFGQKTYNGVATLTKKSVFSECTDIIKNLPNFEDPQSRLLAMTVLLDGLPLRIVNGYFPNGETTESEKFPYKLKWLDNLTAWLEKELKQYPNLVLLGDFNIAPEDNDAKHPEEWKHTVLCVPEVRQKFKNLLNLGLVDSFRQHDQPEKIYSWWDYRMKAFQRNLGLRIDHILISEPLTKFNRSVVVNKNFRGLERPSDHAPVTLTLEL</sequence>
<dbReference type="InterPro" id="IPR005135">
    <property type="entry name" value="Endo/exonuclease/phosphatase"/>
</dbReference>
<comment type="similarity">
    <text evidence="2">Belongs to the DNA repair enzymes AP/ExoA family.</text>
</comment>
<dbReference type="PANTHER" id="PTHR43250">
    <property type="entry name" value="EXODEOXYRIBONUCLEASE III"/>
    <property type="match status" value="1"/>
</dbReference>
<dbReference type="InterPro" id="IPR020848">
    <property type="entry name" value="AP_endonuclease_F1_CS"/>
</dbReference>
<dbReference type="SUPFAM" id="SSF56219">
    <property type="entry name" value="DNase I-like"/>
    <property type="match status" value="1"/>
</dbReference>
<keyword evidence="7" id="KW-0464">Manganese</keyword>
<dbReference type="CDD" id="cd09086">
    <property type="entry name" value="ExoIII-like_AP-endo"/>
    <property type="match status" value="1"/>
</dbReference>
<dbReference type="PROSITE" id="PS00727">
    <property type="entry name" value="AP_NUCLEASE_F1_2"/>
    <property type="match status" value="1"/>
</dbReference>
<dbReference type="InterPro" id="IPR037493">
    <property type="entry name" value="ExoIII-like"/>
</dbReference>
<feature type="domain" description="Endonuclease/exonuclease/phosphatase" evidence="9">
    <location>
        <begin position="7"/>
        <end position="256"/>
    </location>
</feature>
<dbReference type="GO" id="GO:0008311">
    <property type="term" value="F:double-stranded DNA 3'-5' DNA exonuclease activity"/>
    <property type="evidence" value="ECO:0007669"/>
    <property type="project" value="InterPro"/>
</dbReference>
<feature type="site" description="Interaction with DNA substrate" evidence="8">
    <location>
        <position position="256"/>
    </location>
</feature>
<dbReference type="PROSITE" id="PS51435">
    <property type="entry name" value="AP_NUCLEASE_F1_4"/>
    <property type="match status" value="1"/>
</dbReference>
<feature type="active site" description="Proton acceptor" evidence="6">
    <location>
        <position position="256"/>
    </location>
</feature>
<dbReference type="InterPro" id="IPR004808">
    <property type="entry name" value="AP_endonuc_1"/>
</dbReference>
<keyword evidence="3 7" id="KW-0479">Metal-binding</keyword>
<dbReference type="Proteomes" id="UP000214610">
    <property type="component" value="Unassembled WGS sequence"/>
</dbReference>
<proteinExistence type="inferred from homology"/>
<evidence type="ECO:0000313" key="10">
    <source>
        <dbReference type="EMBL" id="OXE49592.1"/>
    </source>
</evidence>
<dbReference type="Gene3D" id="3.60.10.10">
    <property type="entry name" value="Endonuclease/exonuclease/phosphatase"/>
    <property type="match status" value="1"/>
</dbReference>
<evidence type="ECO:0000256" key="6">
    <source>
        <dbReference type="PIRSR" id="PIRSR604808-1"/>
    </source>
</evidence>
<evidence type="ECO:0000256" key="4">
    <source>
        <dbReference type="ARBA" id="ARBA00022801"/>
    </source>
</evidence>
<evidence type="ECO:0000259" key="9">
    <source>
        <dbReference type="Pfam" id="PF03372"/>
    </source>
</evidence>
<name>A0A227KND0_9BURK</name>
<dbReference type="NCBIfam" id="TIGR00633">
    <property type="entry name" value="xth"/>
    <property type="match status" value="1"/>
</dbReference>
<organism evidence="10 11">
    <name type="scientific">Turicimonas muris</name>
    <dbReference type="NCBI Taxonomy" id="1796652"/>
    <lineage>
        <taxon>Bacteria</taxon>
        <taxon>Pseudomonadati</taxon>
        <taxon>Pseudomonadota</taxon>
        <taxon>Betaproteobacteria</taxon>
        <taxon>Burkholderiales</taxon>
        <taxon>Sutterellaceae</taxon>
        <taxon>Turicimonas</taxon>
    </lineage>
</organism>
<dbReference type="Pfam" id="PF03372">
    <property type="entry name" value="Exo_endo_phos"/>
    <property type="match status" value="1"/>
</dbReference>
<dbReference type="NCBIfam" id="TIGR00195">
    <property type="entry name" value="exoDNase_III"/>
    <property type="match status" value="1"/>
</dbReference>
<keyword evidence="4" id="KW-0378">Hydrolase</keyword>
<evidence type="ECO:0000256" key="5">
    <source>
        <dbReference type="ARBA" id="ARBA00022842"/>
    </source>
</evidence>
<feature type="binding site" evidence="7">
    <location>
        <position position="155"/>
    </location>
    <ligand>
        <name>Mg(2+)</name>
        <dbReference type="ChEBI" id="CHEBI:18420"/>
        <label>1</label>
    </ligand>
</feature>
<evidence type="ECO:0000313" key="11">
    <source>
        <dbReference type="Proteomes" id="UP000214610"/>
    </source>
</evidence>
<feature type="active site" evidence="6">
    <location>
        <position position="114"/>
    </location>
</feature>
<dbReference type="GeneID" id="78361487"/>
<dbReference type="GO" id="GO:0006281">
    <property type="term" value="P:DNA repair"/>
    <property type="evidence" value="ECO:0007669"/>
    <property type="project" value="InterPro"/>
</dbReference>
<dbReference type="GO" id="GO:0003677">
    <property type="term" value="F:DNA binding"/>
    <property type="evidence" value="ECO:0007669"/>
    <property type="project" value="InterPro"/>
</dbReference>
<comment type="cofactor">
    <cofactor evidence="7">
        <name>Mg(2+)</name>
        <dbReference type="ChEBI" id="CHEBI:18420"/>
    </cofactor>
    <cofactor evidence="7">
        <name>Mn(2+)</name>
        <dbReference type="ChEBI" id="CHEBI:29035"/>
    </cofactor>
    <text evidence="7">Probably binds two magnesium or manganese ions per subunit.</text>
</comment>
<dbReference type="PROSITE" id="PS00726">
    <property type="entry name" value="AP_NUCLEASE_F1_1"/>
    <property type="match status" value="1"/>
</dbReference>
<dbReference type="InterPro" id="IPR020847">
    <property type="entry name" value="AP_endonuclease_F1_BS"/>
</dbReference>
<dbReference type="GO" id="GO:0046872">
    <property type="term" value="F:metal ion binding"/>
    <property type="evidence" value="ECO:0007669"/>
    <property type="project" value="UniProtKB-KW"/>
</dbReference>
<dbReference type="PANTHER" id="PTHR43250:SF2">
    <property type="entry name" value="EXODEOXYRIBONUCLEASE III"/>
    <property type="match status" value="1"/>
</dbReference>
<dbReference type="EMBL" id="NHMP01000003">
    <property type="protein sequence ID" value="OXE49592.1"/>
    <property type="molecule type" value="Genomic_DNA"/>
</dbReference>